<name>A0ABS1WGH8_9FLAO</name>
<organism evidence="3 4">
    <name type="scientific">Olleya sediminilitoris</name>
    <dbReference type="NCBI Taxonomy" id="2795739"/>
    <lineage>
        <taxon>Bacteria</taxon>
        <taxon>Pseudomonadati</taxon>
        <taxon>Bacteroidota</taxon>
        <taxon>Flavobacteriia</taxon>
        <taxon>Flavobacteriales</taxon>
        <taxon>Flavobacteriaceae</taxon>
    </lineage>
</organism>
<accession>A0ABS1WGH8</accession>
<feature type="chain" id="PRO_5045566410" evidence="1">
    <location>
        <begin position="25"/>
        <end position="469"/>
    </location>
</feature>
<dbReference type="Pfam" id="PF18942">
    <property type="entry name" value="DUF5689"/>
    <property type="match status" value="1"/>
</dbReference>
<evidence type="ECO:0000259" key="2">
    <source>
        <dbReference type="Pfam" id="PF18942"/>
    </source>
</evidence>
<keyword evidence="4" id="KW-1185">Reference proteome</keyword>
<dbReference type="Proteomes" id="UP000605013">
    <property type="component" value="Unassembled WGS sequence"/>
</dbReference>
<dbReference type="EMBL" id="JAEMEF010000001">
    <property type="protein sequence ID" value="MBL7558228.1"/>
    <property type="molecule type" value="Genomic_DNA"/>
</dbReference>
<proteinExistence type="predicted"/>
<keyword evidence="1" id="KW-0732">Signal</keyword>
<gene>
    <name evidence="3" type="ORF">JAO71_00320</name>
</gene>
<evidence type="ECO:0000313" key="4">
    <source>
        <dbReference type="Proteomes" id="UP000605013"/>
    </source>
</evidence>
<feature type="domain" description="DUF5689" evidence="2">
    <location>
        <begin position="56"/>
        <end position="290"/>
    </location>
</feature>
<protein>
    <submittedName>
        <fullName evidence="3">Choice-of-anchor J domain-containing protein</fullName>
    </submittedName>
</protein>
<dbReference type="Gene3D" id="2.60.120.200">
    <property type="match status" value="1"/>
</dbReference>
<evidence type="ECO:0000313" key="3">
    <source>
        <dbReference type="EMBL" id="MBL7558228.1"/>
    </source>
</evidence>
<dbReference type="PROSITE" id="PS51257">
    <property type="entry name" value="PROKAR_LIPOPROTEIN"/>
    <property type="match status" value="1"/>
</dbReference>
<feature type="signal peptide" evidence="1">
    <location>
        <begin position="1"/>
        <end position="24"/>
    </location>
</feature>
<dbReference type="NCBIfam" id="NF038128">
    <property type="entry name" value="choice_anch_J"/>
    <property type="match status" value="1"/>
</dbReference>
<dbReference type="InterPro" id="IPR043744">
    <property type="entry name" value="DUF5689"/>
</dbReference>
<reference evidence="3 4" key="1">
    <citation type="submission" date="2020-12" db="EMBL/GenBank/DDBJ databases">
        <title>Olleya sediminilitoris sp. nov., isolated from a tidal flat.</title>
        <authorList>
            <person name="Park S."/>
            <person name="Yoon J.-H."/>
        </authorList>
    </citation>
    <scope>NUCLEOTIDE SEQUENCE [LARGE SCALE GENOMIC DNA]</scope>
    <source>
        <strain evidence="3 4">YSTF-M6</strain>
    </source>
</reference>
<sequence length="469" mass="51236">MKTNKILTLAFSLMALLAITSCVEDDDYSVPQSQGNEENLALNLLLSQIETGALDLVSIEEVKAMYSSDDDIPFPVDTNIVVKGYVSSSDATGNFFKEFYIQDKAENPTAGLQVITSSSDIYNKFNKGREVYIKLNGLHIGETRVGNGVITIGGGTESDQYGTTVTALTNSQESSNVLRSATTETIIPLNLTFGVVSGEHIGMFVKFDNVEFADDLAGERYFDPTEDYDTQRTLQSCSGLEYSELILETSAFSTFKNELLPTLNGSISGVIVKNFSGDTTLLTLNSTEDVVFENTRCSLLNIDDFNVVYEEDFEGFGNYTNEGWTNVNVSGTNTDWFISGFNNNDYSRISAFSSNNSEADVWLVTPVIDLGTSSDNLLSFDLEVAFSNGIILSAYISTDFSGDPLVATWEPLNAEIPYGSTTGFGGLQPITTIDISQYEGNVNIGFFYEGSDPDATTRYHLDNLKVLSN</sequence>
<evidence type="ECO:0000256" key="1">
    <source>
        <dbReference type="SAM" id="SignalP"/>
    </source>
</evidence>
<comment type="caution">
    <text evidence="3">The sequence shown here is derived from an EMBL/GenBank/DDBJ whole genome shotgun (WGS) entry which is preliminary data.</text>
</comment>
<dbReference type="RefSeq" id="WP_202998417.1">
    <property type="nucleotide sequence ID" value="NZ_JAEMEF010000001.1"/>
</dbReference>